<comment type="caution">
    <text evidence="8">The sequence shown here is derived from an EMBL/GenBank/DDBJ whole genome shotgun (WGS) entry which is preliminary data.</text>
</comment>
<evidence type="ECO:0000256" key="7">
    <source>
        <dbReference type="SAM" id="Phobius"/>
    </source>
</evidence>
<proteinExistence type="predicted"/>
<keyword evidence="5" id="KW-0406">Ion transport</keyword>
<name>A0A443QT85_9ACAR</name>
<evidence type="ECO:0000256" key="6">
    <source>
        <dbReference type="ARBA" id="ARBA00023201"/>
    </source>
</evidence>
<keyword evidence="2" id="KW-0813">Transport</keyword>
<dbReference type="STRING" id="299467.A0A443QT85"/>
<organism evidence="8 9">
    <name type="scientific">Leptotrombidium deliense</name>
    <dbReference type="NCBI Taxonomy" id="299467"/>
    <lineage>
        <taxon>Eukaryota</taxon>
        <taxon>Metazoa</taxon>
        <taxon>Ecdysozoa</taxon>
        <taxon>Arthropoda</taxon>
        <taxon>Chelicerata</taxon>
        <taxon>Arachnida</taxon>
        <taxon>Acari</taxon>
        <taxon>Acariformes</taxon>
        <taxon>Trombidiformes</taxon>
        <taxon>Prostigmata</taxon>
        <taxon>Anystina</taxon>
        <taxon>Parasitengona</taxon>
        <taxon>Trombiculoidea</taxon>
        <taxon>Trombiculidae</taxon>
        <taxon>Leptotrombidium</taxon>
    </lineage>
</organism>
<evidence type="ECO:0000256" key="1">
    <source>
        <dbReference type="ARBA" id="ARBA00004651"/>
    </source>
</evidence>
<dbReference type="Proteomes" id="UP000288716">
    <property type="component" value="Unassembled WGS sequence"/>
</dbReference>
<dbReference type="PANTHER" id="PTHR42985:SF40">
    <property type="entry name" value="LD47995P-RELATED"/>
    <property type="match status" value="1"/>
</dbReference>
<dbReference type="InterPro" id="IPR038377">
    <property type="entry name" value="Na/Glc_symporter_sf"/>
</dbReference>
<keyword evidence="7" id="KW-0812">Transmembrane</keyword>
<keyword evidence="7" id="KW-0472">Membrane</keyword>
<keyword evidence="4" id="KW-0915">Sodium</keyword>
<sequence>MSNNIWTVILGPIVMFTALYAVDQYTVQRLYTLPNLKKIQKCFNYTLVGFIVLQFLMLYLGMVIYANYYDCDPLKVGKVARNDEIVTLLDSS</sequence>
<keyword evidence="9" id="KW-1185">Reference proteome</keyword>
<dbReference type="GO" id="GO:0005886">
    <property type="term" value="C:plasma membrane"/>
    <property type="evidence" value="ECO:0007669"/>
    <property type="project" value="UniProtKB-SubCell"/>
</dbReference>
<evidence type="ECO:0000256" key="2">
    <source>
        <dbReference type="ARBA" id="ARBA00022448"/>
    </source>
</evidence>
<dbReference type="AlphaFoldDB" id="A0A443QT85"/>
<dbReference type="VEuPathDB" id="VectorBase:LDEU014192"/>
<dbReference type="InterPro" id="IPR051163">
    <property type="entry name" value="Sodium:Solute_Symporter_SSF"/>
</dbReference>
<gene>
    <name evidence="8" type="ORF">B4U80_03349</name>
</gene>
<dbReference type="OrthoDB" id="6132759at2759"/>
<evidence type="ECO:0000256" key="3">
    <source>
        <dbReference type="ARBA" id="ARBA00022475"/>
    </source>
</evidence>
<dbReference type="GO" id="GO:0015293">
    <property type="term" value="F:symporter activity"/>
    <property type="evidence" value="ECO:0007669"/>
    <property type="project" value="TreeGrafter"/>
</dbReference>
<dbReference type="Gene3D" id="1.20.1730.10">
    <property type="entry name" value="Sodium/glucose cotransporter"/>
    <property type="match status" value="1"/>
</dbReference>
<feature type="transmembrane region" description="Helical" evidence="7">
    <location>
        <begin position="43"/>
        <end position="66"/>
    </location>
</feature>
<keyword evidence="3" id="KW-1003">Cell membrane</keyword>
<evidence type="ECO:0000313" key="9">
    <source>
        <dbReference type="Proteomes" id="UP000288716"/>
    </source>
</evidence>
<dbReference type="GO" id="GO:0006814">
    <property type="term" value="P:sodium ion transport"/>
    <property type="evidence" value="ECO:0007669"/>
    <property type="project" value="UniProtKB-KW"/>
</dbReference>
<comment type="subcellular location">
    <subcellularLocation>
        <location evidence="1">Cell membrane</location>
        <topology evidence="1">Multi-pass membrane protein</topology>
    </subcellularLocation>
</comment>
<feature type="transmembrane region" description="Helical" evidence="7">
    <location>
        <begin position="6"/>
        <end position="22"/>
    </location>
</feature>
<evidence type="ECO:0000256" key="5">
    <source>
        <dbReference type="ARBA" id="ARBA00023065"/>
    </source>
</evidence>
<dbReference type="PANTHER" id="PTHR42985">
    <property type="entry name" value="SODIUM-COUPLED MONOCARBOXYLATE TRANSPORTER"/>
    <property type="match status" value="1"/>
</dbReference>
<evidence type="ECO:0000256" key="4">
    <source>
        <dbReference type="ARBA" id="ARBA00023053"/>
    </source>
</evidence>
<keyword evidence="7" id="KW-1133">Transmembrane helix</keyword>
<keyword evidence="6" id="KW-0739">Sodium transport</keyword>
<protein>
    <submittedName>
        <fullName evidence="8">Uncharacterized protein</fullName>
    </submittedName>
</protein>
<dbReference type="EMBL" id="NCKV01052235">
    <property type="protein sequence ID" value="RWS06222.1"/>
    <property type="molecule type" value="Genomic_DNA"/>
</dbReference>
<accession>A0A443QT85</accession>
<reference evidence="8 9" key="1">
    <citation type="journal article" date="2018" name="Gigascience">
        <title>Genomes of trombidid mites reveal novel predicted allergens and laterally-transferred genes associated with secondary metabolism.</title>
        <authorList>
            <person name="Dong X."/>
            <person name="Chaisiri K."/>
            <person name="Xia D."/>
            <person name="Armstrong S.D."/>
            <person name="Fang Y."/>
            <person name="Donnelly M.J."/>
            <person name="Kadowaki T."/>
            <person name="McGarry J.W."/>
            <person name="Darby A.C."/>
            <person name="Makepeace B.L."/>
        </authorList>
    </citation>
    <scope>NUCLEOTIDE SEQUENCE [LARGE SCALE GENOMIC DNA]</scope>
    <source>
        <strain evidence="8">UoL-UT</strain>
    </source>
</reference>
<evidence type="ECO:0000313" key="8">
    <source>
        <dbReference type="EMBL" id="RWS06222.1"/>
    </source>
</evidence>